<comment type="caution">
    <text evidence="4">The sequence shown here is derived from an EMBL/GenBank/DDBJ whole genome shotgun (WGS) entry which is preliminary data.</text>
</comment>
<keyword evidence="1" id="KW-0040">ANK repeat</keyword>
<evidence type="ECO:0000256" key="3">
    <source>
        <dbReference type="SAM" id="Phobius"/>
    </source>
</evidence>
<dbReference type="Pfam" id="PF13855">
    <property type="entry name" value="LRR_8"/>
    <property type="match status" value="1"/>
</dbReference>
<keyword evidence="3" id="KW-0812">Transmembrane</keyword>
<dbReference type="SMART" id="SM00369">
    <property type="entry name" value="LRR_TYP"/>
    <property type="match status" value="4"/>
</dbReference>
<keyword evidence="3" id="KW-0472">Membrane</keyword>
<feature type="transmembrane region" description="Helical" evidence="3">
    <location>
        <begin position="907"/>
        <end position="929"/>
    </location>
</feature>
<dbReference type="PROSITE" id="PS50297">
    <property type="entry name" value="ANK_REP_REGION"/>
    <property type="match status" value="1"/>
</dbReference>
<sequence>MDQEYDLQLQVTRSKINQKSSIPRFAFQNNLQNFEESLKHLSLQQTRITQLPDGLQKLTKLISLNLNDNYIKQLDYNILDGLKNLEILFIRNNLLQEFQFGRFQHLQQLDLSQNHIKKICSDIGNLLQLDQLFISHNSFIEIPKSITKLKYTLNVFQLDWFKYGDPGVQELFQSQELIYQLFHTIELCCTGETISAKQLLSSIAFKQFALKYQDKDIQIQYKIHQTILDEDIGMLRTFLSETKKFQIDEINQEDYSPLGLSIWEEKYLAARYLLYANADPNKGASWAKSCLNIAVSKLQYYLVLDLIKRNVGMHELDLYGNNSIHYLFCVYQMNEVEAQKILQLLLKNGVNGNHLNNNGYTPIHLAVSKGYIQVIEYIYKQKEYKFNFRQKTQRQKHNCLHLAVFTRQIYIVKFFIYKFPEFIFQKDYHDLIPIDYLKNDLTIYKYLKGFQKVEIQHIITKNEIFYKSQLSEECDDILSIKVQSLAQLDNLGLENKIQTTRINEITRQIPLSPNNLKRLEEKNTLMNPKDSQRIQCQLYKGIKKIAYEFDRLQFNNIENLLNQDQFQEQVDDLIQIKKILYQLNCIKNIIDSNEIYNKQWHFQLKSLKYQINKQIYSERNLEDQKKASNQLLQIFLEMIKKVEHLFKNKENIGSQLHDFITTQFLSIHCGFGLGKLVVFLEQILKESNSDINHLEVIFIKLQLKSLSHIIYIINQTKMLIFLTLSLVHSFQQYEILIGYPQIIEYYSTAGIIIEQNLTSTSEMSLTTFPCQVVPQQLINQNMLEQSLPIIPQYLPEQFSQYFDDGHFLGLIPHILSFVNIENDVVILTNQAELIYIRFLNETFIVSDKIIININLTILQHPVFMETIKNQLVIIMYSDTVGITLDIKSEKIFSKSFRIYESFNTNKILSVAVVNNMLFIAMGVGGLKIFQLSGQILGSIDFQYSINNATDLKVFHQFDVYYIYLLDYDLGVTSFIYNPKSTLIYKNERLATIPYSGDIIDIYNNIMMIASYQDQQTIIQEIQLNYTDFSWKQVNKHIINSIIVDIDILDHVAITLGQNGNTVIFHSIPSQYQIKQQHFIMPSLLKLNFIKSKGSLYLLGVSLHNFYYSKLELKQSYLYCYFEFEQQIQLSYSHISECKKQQSGICSYNQEYLIQSIKPIITTEQNFLIYLILFFVALAFITIIIVLIREFNKYHEFVHNLDPICPKSNEITMQTFESPTKIIKFNQTGAHTSQFSIISNMTRFQEYNISVDSEKVIDKFDSYGEIFYQEIEYEDNTFKPCHFTKQKLVQSTGLNIDIVESFNETFFEQNYEEGHLNGKIDEVIAAVTIQNGSIVLTKLGKLQHLLITNTISLGSSMMIKINSAKKVYLKYLSKNRVLVIIADQETLAFQLSNKTDVFEDSQKLKIYDQFNVDQISSITTVNDMIFIAMGKLGISMYQFKEKNLQSISWVVNGETNNQFHEVVDIKVFSHNQDQIYTIYILDKKLGVQQFVYNSVTTLISMNSKLGTIPLIGDIFDIRQSILIIIEHQPSFSFVHEITLDLSNNTYKQLNKYKTFKDVQDVDILNHYVVILGKNGHQVLRHSLPQSFNNQSSNSIIIPNLQQLDYIDYKSRTVIFGYTKHRFFYSSIRESPSLIFCFSNQTEIHQTKFVYKQKSTKCPDELNVTKEEFCQIQKMYTINFIPPKRGAGYSQLILIYGISFVLGLGFMMLSLLLCREFRKYEHFVKYNEMVDNDSIGIEGQNSNSSQDSSNQRKFEKIENKVSSMTPVVYEEKDE</sequence>
<keyword evidence="5" id="KW-1185">Reference proteome</keyword>
<dbReference type="EMBL" id="CAJJDO010000136">
    <property type="protein sequence ID" value="CAD8204167.1"/>
    <property type="molecule type" value="Genomic_DNA"/>
</dbReference>
<gene>
    <name evidence="4" type="ORF">PPENT_87.1.T1360071</name>
</gene>
<dbReference type="SMART" id="SM00248">
    <property type="entry name" value="ANK"/>
    <property type="match status" value="4"/>
</dbReference>
<feature type="compositionally biased region" description="Low complexity" evidence="2">
    <location>
        <begin position="1738"/>
        <end position="1747"/>
    </location>
</feature>
<dbReference type="InterPro" id="IPR002110">
    <property type="entry name" value="Ankyrin_rpt"/>
</dbReference>
<dbReference type="PANTHER" id="PTHR45752">
    <property type="entry name" value="LEUCINE-RICH REPEAT-CONTAINING"/>
    <property type="match status" value="1"/>
</dbReference>
<dbReference type="Proteomes" id="UP000689195">
    <property type="component" value="Unassembled WGS sequence"/>
</dbReference>
<proteinExistence type="predicted"/>
<dbReference type="OrthoDB" id="290387at2759"/>
<evidence type="ECO:0000256" key="2">
    <source>
        <dbReference type="SAM" id="MobiDB-lite"/>
    </source>
</evidence>
<protein>
    <recommendedName>
        <fullName evidence="6">Transmembrane protein</fullName>
    </recommendedName>
</protein>
<dbReference type="PROSITE" id="PS50088">
    <property type="entry name" value="ANK_REPEAT"/>
    <property type="match status" value="1"/>
</dbReference>
<reference evidence="4" key="1">
    <citation type="submission" date="2021-01" db="EMBL/GenBank/DDBJ databases">
        <authorList>
            <consortium name="Genoscope - CEA"/>
            <person name="William W."/>
        </authorList>
    </citation>
    <scope>NUCLEOTIDE SEQUENCE</scope>
</reference>
<feature type="transmembrane region" description="Helical" evidence="3">
    <location>
        <begin position="1691"/>
        <end position="1712"/>
    </location>
</feature>
<keyword evidence="3" id="KW-1133">Transmembrane helix</keyword>
<dbReference type="Pfam" id="PF12796">
    <property type="entry name" value="Ank_2"/>
    <property type="match status" value="1"/>
</dbReference>
<evidence type="ECO:0008006" key="6">
    <source>
        <dbReference type="Google" id="ProtNLM"/>
    </source>
</evidence>
<accession>A0A8S1XST0</accession>
<dbReference type="InterPro" id="IPR003591">
    <property type="entry name" value="Leu-rich_rpt_typical-subtyp"/>
</dbReference>
<dbReference type="InterPro" id="IPR050715">
    <property type="entry name" value="LRR-SigEffector_domain"/>
</dbReference>
<dbReference type="PROSITE" id="PS51450">
    <property type="entry name" value="LRR"/>
    <property type="match status" value="1"/>
</dbReference>
<dbReference type="InterPro" id="IPR001611">
    <property type="entry name" value="Leu-rich_rpt"/>
</dbReference>
<feature type="repeat" description="ANK" evidence="1">
    <location>
        <begin position="358"/>
        <end position="380"/>
    </location>
</feature>
<evidence type="ECO:0000313" key="5">
    <source>
        <dbReference type="Proteomes" id="UP000689195"/>
    </source>
</evidence>
<evidence type="ECO:0000256" key="1">
    <source>
        <dbReference type="PROSITE-ProRule" id="PRU00023"/>
    </source>
</evidence>
<feature type="region of interest" description="Disordered" evidence="2">
    <location>
        <begin position="1735"/>
        <end position="1757"/>
    </location>
</feature>
<organism evidence="4 5">
    <name type="scientific">Paramecium pentaurelia</name>
    <dbReference type="NCBI Taxonomy" id="43138"/>
    <lineage>
        <taxon>Eukaryota</taxon>
        <taxon>Sar</taxon>
        <taxon>Alveolata</taxon>
        <taxon>Ciliophora</taxon>
        <taxon>Intramacronucleata</taxon>
        <taxon>Oligohymenophorea</taxon>
        <taxon>Peniculida</taxon>
        <taxon>Parameciidae</taxon>
        <taxon>Paramecium</taxon>
    </lineage>
</organism>
<name>A0A8S1XST0_9CILI</name>
<dbReference type="PANTHER" id="PTHR45752:SF187">
    <property type="entry name" value="LEUCINE-RICH REPEAT AND IQ DOMAIN-CONTAINING PROTEIN 4"/>
    <property type="match status" value="1"/>
</dbReference>
<feature type="compositionally biased region" description="Basic and acidic residues" evidence="2">
    <location>
        <begin position="1748"/>
        <end position="1757"/>
    </location>
</feature>
<feature type="transmembrane region" description="Helical" evidence="3">
    <location>
        <begin position="1166"/>
        <end position="1187"/>
    </location>
</feature>
<evidence type="ECO:0000313" key="4">
    <source>
        <dbReference type="EMBL" id="CAD8204167.1"/>
    </source>
</evidence>